<feature type="region of interest" description="Disordered" evidence="2">
    <location>
        <begin position="13"/>
        <end position="40"/>
    </location>
</feature>
<feature type="compositionally biased region" description="Low complexity" evidence="2">
    <location>
        <begin position="14"/>
        <end position="27"/>
    </location>
</feature>
<sequence>MRMAAYYASKLCPRRTPSSSSMTRTFPLGRSSTPSSFHPCAPSTTVTIASSSTRLLPERRVGIGLRYCATVPSSSGDDARSSSSHSSSSPHPHLPRGDDYDYERAGGSLHSAIHALLRTIPTGEMDVTDLARARSFMAILSSNWHDVNGATLCEGLLERLYAEGTTGKNANVVIDASMYNEVMTAWNGIDRRDDDDHDVVVDGRTIAERVISIMTRMEERCRAVPHSSRRRRGRVVDDDASGRTLHEYDDGDDDGVDRTSYSSSSNTSPRPDRVTYNILIDSYTKWSIDHDVDLSREVEAVLSNMIALAESADSSSIDIEREYASRIRPDSITYNSVMNYHATRARYGGHRVKSAQRAEDVLLRMSASASSSSSSSRPVDDADAVRVDVRSFNTVLKAWGNSGGGMNAARRAELVLRKMMKLCDDGHDNIRPDAISYTTVMGAYSRVDHDDHAEALDRVMKLLDEFEGRSSSSCGSETDVVSCYNAAANVVVGGGAVDAVGRVEGLMRRMRENFPNARPDSRMLTNYVVAHVGGGEDDVESFERGRGLLVKMMTGEGGEWETIETDSIPFNVLLGKVLKGKSPLRLRFADKLIETMEGIGGNARPDLTTYSMMISALSRGPTEDSEQKAVDYLRRMLKSYRDGYQKARPDSFVFNCIIGMLARSKQPWADNVIYRTLMAMESQQKKGNTSVIPDTITYNMVIGKLAQTSPATKDNAKKIMDLLKNMENVSPSNEAVAPDIITYTNVLKIQGKVNPQRASEIAYSYLERAISSSEKVLVDRLGFQSLLLALSRSSNIEHARMARKAWEWIEKSDETRKDALLDSNLCNLVLVAYSKSNDAMATEEAFSFLSERIGRYNYGDRTVLLPTVVGFGAALVSLGKANRVDDALQLLDMMDVLRRDGVPNIAPDDGCYASILSPLARSEAANAAPQALRVLRRMKNDLGTISITALNAAINLCTRTVSDPIAKRKAIETAFLLFQLGRESGTCDDITYGLTIRTCIRMTDDNDTRTKLVEPLFKLCAKSGLVGRMVKEEVQKLHKGLIGQVQVEWTSNVKDNQFL</sequence>
<proteinExistence type="predicted"/>
<dbReference type="Proteomes" id="UP001530377">
    <property type="component" value="Unassembled WGS sequence"/>
</dbReference>
<dbReference type="PANTHER" id="PTHR47942:SF63">
    <property type="entry name" value="PENTATRICOPEPTIDE REPEAT-CONTAINING PROTEIN"/>
    <property type="match status" value="1"/>
</dbReference>
<keyword evidence="4" id="KW-1185">Reference proteome</keyword>
<feature type="region of interest" description="Disordered" evidence="2">
    <location>
        <begin position="73"/>
        <end position="101"/>
    </location>
</feature>
<keyword evidence="1" id="KW-0677">Repeat</keyword>
<evidence type="ECO:0000256" key="2">
    <source>
        <dbReference type="SAM" id="MobiDB-lite"/>
    </source>
</evidence>
<evidence type="ECO:0000256" key="1">
    <source>
        <dbReference type="ARBA" id="ARBA00022737"/>
    </source>
</evidence>
<dbReference type="Gene3D" id="1.25.40.10">
    <property type="entry name" value="Tetratricopeptide repeat domain"/>
    <property type="match status" value="3"/>
</dbReference>
<dbReference type="EMBL" id="JALLPB020000033">
    <property type="protein sequence ID" value="KAL3823591.1"/>
    <property type="molecule type" value="Genomic_DNA"/>
</dbReference>
<feature type="compositionally biased region" description="Polar residues" evidence="2">
    <location>
        <begin position="30"/>
        <end position="40"/>
    </location>
</feature>
<dbReference type="InterPro" id="IPR051222">
    <property type="entry name" value="PPR/CCM1_RNA-binding"/>
</dbReference>
<dbReference type="InterPro" id="IPR011990">
    <property type="entry name" value="TPR-like_helical_dom_sf"/>
</dbReference>
<dbReference type="AlphaFoldDB" id="A0ABD3SGQ3"/>
<evidence type="ECO:0000313" key="3">
    <source>
        <dbReference type="EMBL" id="KAL3823591.1"/>
    </source>
</evidence>
<accession>A0ABD3SGQ3</accession>
<dbReference type="PANTHER" id="PTHR47942">
    <property type="entry name" value="TETRATRICOPEPTIDE REPEAT (TPR)-LIKE SUPERFAMILY PROTEIN-RELATED"/>
    <property type="match status" value="1"/>
</dbReference>
<comment type="caution">
    <text evidence="3">The sequence shown here is derived from an EMBL/GenBank/DDBJ whole genome shotgun (WGS) entry which is preliminary data.</text>
</comment>
<protein>
    <submittedName>
        <fullName evidence="3">Uncharacterized protein</fullName>
    </submittedName>
</protein>
<feature type="region of interest" description="Disordered" evidence="2">
    <location>
        <begin position="224"/>
        <end position="272"/>
    </location>
</feature>
<feature type="compositionally biased region" description="Low complexity" evidence="2">
    <location>
        <begin position="259"/>
        <end position="268"/>
    </location>
</feature>
<name>A0ABD3SGQ3_9STRA</name>
<reference evidence="3 4" key="1">
    <citation type="submission" date="2024-10" db="EMBL/GenBank/DDBJ databases">
        <title>Updated reference genomes for cyclostephanoid diatoms.</title>
        <authorList>
            <person name="Roberts W.R."/>
            <person name="Alverson A.J."/>
        </authorList>
    </citation>
    <scope>NUCLEOTIDE SEQUENCE [LARGE SCALE GENOMIC DNA]</scope>
    <source>
        <strain evidence="3 4">AJA228-03</strain>
    </source>
</reference>
<feature type="compositionally biased region" description="Basic and acidic residues" evidence="2">
    <location>
        <begin position="234"/>
        <end position="248"/>
    </location>
</feature>
<gene>
    <name evidence="3" type="ORF">ACHAXA_005572</name>
</gene>
<feature type="compositionally biased region" description="Low complexity" evidence="2">
    <location>
        <begin position="73"/>
        <end position="91"/>
    </location>
</feature>
<evidence type="ECO:0000313" key="4">
    <source>
        <dbReference type="Proteomes" id="UP001530377"/>
    </source>
</evidence>
<organism evidence="3 4">
    <name type="scientific">Cyclostephanos tholiformis</name>
    <dbReference type="NCBI Taxonomy" id="382380"/>
    <lineage>
        <taxon>Eukaryota</taxon>
        <taxon>Sar</taxon>
        <taxon>Stramenopiles</taxon>
        <taxon>Ochrophyta</taxon>
        <taxon>Bacillariophyta</taxon>
        <taxon>Coscinodiscophyceae</taxon>
        <taxon>Thalassiosirophycidae</taxon>
        <taxon>Stephanodiscales</taxon>
        <taxon>Stephanodiscaceae</taxon>
        <taxon>Cyclostephanos</taxon>
    </lineage>
</organism>